<dbReference type="Proteomes" id="UP000031501">
    <property type="component" value="Chromosome"/>
</dbReference>
<sequence>MLRKASAACTADSDNVVPNRTVEPGLSPLPLPRRRGGRERGGGPDDAAEPGGAARAGPDTSSEQSKGHSVTAKTPAKTTVRPTTSQTRATVLVRSRSFVLRGLAAASGTALLAACGSAPTTPAQDLVSPAPSVSAAGVPAAWSAVIDPKKIPLGDGKVSTTPQTGSLYSCNTSFRGGGARHDGPWLDSENKTWDSTAKVHVQGAHTWPDAGYNETVQGDSRVITSQDLPNHQVTGTFPIEQSDPAYQYDTNPNPIESHTVHLSIPRSPTLANGPTCVGMGAIGVLKNGVYVYNAIDDAGRDAAAHETQDACDGHPDGAEEYHYHDIPSCLLSAATDKGSTLVGYALDGFGIYVERDDKGNLPTNADLDACHGRTSTVMWNGKETTIYHYSATLEFPYTVGCFRGTPVDTPAHDRTGGRNGGGGGQRQRPGQQQRPAR</sequence>
<evidence type="ECO:0000259" key="2">
    <source>
        <dbReference type="Pfam" id="PF14240"/>
    </source>
</evidence>
<accession>A0A221NZR1</accession>
<gene>
    <name evidence="3" type="ORF">LK07_15985</name>
</gene>
<evidence type="ECO:0000256" key="1">
    <source>
        <dbReference type="SAM" id="MobiDB-lite"/>
    </source>
</evidence>
<keyword evidence="4" id="KW-1185">Reference proteome</keyword>
<feature type="domain" description="YHYH" evidence="2">
    <location>
        <begin position="262"/>
        <end position="355"/>
    </location>
</feature>
<evidence type="ECO:0000313" key="3">
    <source>
        <dbReference type="EMBL" id="ASN25278.1"/>
    </source>
</evidence>
<name>A0A221NZR1_9ACTN</name>
<feature type="region of interest" description="Disordered" evidence="1">
    <location>
        <begin position="406"/>
        <end position="437"/>
    </location>
</feature>
<feature type="compositionally biased region" description="Low complexity" evidence="1">
    <location>
        <begin position="426"/>
        <end position="437"/>
    </location>
</feature>
<protein>
    <submittedName>
        <fullName evidence="3">YHYH protein</fullName>
    </submittedName>
</protein>
<dbReference type="PANTHER" id="PTHR30289">
    <property type="entry name" value="UNCHARACTERIZED PROTEIN YBCL-RELATED"/>
    <property type="match status" value="1"/>
</dbReference>
<feature type="region of interest" description="Disordered" evidence="1">
    <location>
        <begin position="1"/>
        <end position="87"/>
    </location>
</feature>
<proteinExistence type="predicted"/>
<dbReference type="PANTHER" id="PTHR30289:SF8">
    <property type="entry name" value="YHYH DOMAIN-CONTAINING PROTEIN"/>
    <property type="match status" value="1"/>
</dbReference>
<reference evidence="3 4" key="1">
    <citation type="submission" date="2017-07" db="EMBL/GenBank/DDBJ databases">
        <title>Genome sequence of Streptomyces pluripotens MUSC 137T.</title>
        <authorList>
            <person name="Ser H.-L."/>
            <person name="Lee L.-H."/>
        </authorList>
    </citation>
    <scope>NUCLEOTIDE SEQUENCE [LARGE SCALE GENOMIC DNA]</scope>
    <source>
        <strain evidence="3 4">MUSC 137</strain>
    </source>
</reference>
<organism evidence="3 4">
    <name type="scientific">Streptomyces pluripotens</name>
    <dbReference type="NCBI Taxonomy" id="1355015"/>
    <lineage>
        <taxon>Bacteria</taxon>
        <taxon>Bacillati</taxon>
        <taxon>Actinomycetota</taxon>
        <taxon>Actinomycetes</taxon>
        <taxon>Kitasatosporales</taxon>
        <taxon>Streptomycetaceae</taxon>
        <taxon>Streptomyces</taxon>
    </lineage>
</organism>
<dbReference type="Pfam" id="PF14240">
    <property type="entry name" value="YHYH"/>
    <property type="match status" value="1"/>
</dbReference>
<dbReference type="AlphaFoldDB" id="A0A221NZR1"/>
<dbReference type="KEGG" id="splu:LK06_014850"/>
<dbReference type="InterPro" id="IPR025924">
    <property type="entry name" value="YHYH_dom"/>
</dbReference>
<feature type="compositionally biased region" description="Low complexity" evidence="1">
    <location>
        <begin position="49"/>
        <end position="59"/>
    </location>
</feature>
<dbReference type="STRING" id="1355015.LK06_014850"/>
<evidence type="ECO:0000313" key="4">
    <source>
        <dbReference type="Proteomes" id="UP000031501"/>
    </source>
</evidence>
<dbReference type="EMBL" id="CP022433">
    <property type="protein sequence ID" value="ASN25278.1"/>
    <property type="molecule type" value="Genomic_DNA"/>
</dbReference>
<feature type="compositionally biased region" description="Polar residues" evidence="1">
    <location>
        <begin position="60"/>
        <end position="87"/>
    </location>
</feature>